<feature type="compositionally biased region" description="Basic and acidic residues" evidence="5">
    <location>
        <begin position="173"/>
        <end position="201"/>
    </location>
</feature>
<dbReference type="PROSITE" id="PS50048">
    <property type="entry name" value="ZN2_CY6_FUNGAL_2"/>
    <property type="match status" value="1"/>
</dbReference>
<feature type="compositionally biased region" description="Basic and acidic residues" evidence="5">
    <location>
        <begin position="313"/>
        <end position="355"/>
    </location>
</feature>
<dbReference type="PANTHER" id="PTHR31069:SF32">
    <property type="entry name" value="ARGININE METABOLISM REGULATION PROTEIN II"/>
    <property type="match status" value="1"/>
</dbReference>
<feature type="compositionally biased region" description="Polar residues" evidence="5">
    <location>
        <begin position="46"/>
        <end position="69"/>
    </location>
</feature>
<dbReference type="Gene3D" id="4.10.240.10">
    <property type="entry name" value="Zn(2)-C6 fungal-type DNA-binding domain"/>
    <property type="match status" value="1"/>
</dbReference>
<feature type="region of interest" description="Disordered" evidence="5">
    <location>
        <begin position="1"/>
        <end position="76"/>
    </location>
</feature>
<dbReference type="Pfam" id="PF00172">
    <property type="entry name" value="Zn_clus"/>
    <property type="match status" value="1"/>
</dbReference>
<keyword evidence="4" id="KW-0539">Nucleus</keyword>
<feature type="compositionally biased region" description="Basic residues" evidence="5">
    <location>
        <begin position="416"/>
        <end position="429"/>
    </location>
</feature>
<protein>
    <recommendedName>
        <fullName evidence="6">Zn(2)-C6 fungal-type domain-containing protein</fullName>
    </recommendedName>
</protein>
<gene>
    <name evidence="7" type="ORF">EV702DRAFT_1204513</name>
</gene>
<keyword evidence="2" id="KW-0238">DNA-binding</keyword>
<evidence type="ECO:0000313" key="7">
    <source>
        <dbReference type="EMBL" id="KAG1765622.1"/>
    </source>
</evidence>
<evidence type="ECO:0000259" key="6">
    <source>
        <dbReference type="PROSITE" id="PS50048"/>
    </source>
</evidence>
<dbReference type="AlphaFoldDB" id="A0A9P6ZGT9"/>
<dbReference type="InterPro" id="IPR036864">
    <property type="entry name" value="Zn2-C6_fun-type_DNA-bd_sf"/>
</dbReference>
<feature type="region of interest" description="Disordered" evidence="5">
    <location>
        <begin position="413"/>
        <end position="464"/>
    </location>
</feature>
<dbReference type="PROSITE" id="PS00463">
    <property type="entry name" value="ZN2_CY6_FUNGAL_1"/>
    <property type="match status" value="1"/>
</dbReference>
<dbReference type="OrthoDB" id="39175at2759"/>
<dbReference type="CDD" id="cd00067">
    <property type="entry name" value="GAL4"/>
    <property type="match status" value="1"/>
</dbReference>
<feature type="compositionally biased region" description="Basic and acidic residues" evidence="5">
    <location>
        <begin position="22"/>
        <end position="43"/>
    </location>
</feature>
<dbReference type="GO" id="GO:0003677">
    <property type="term" value="F:DNA binding"/>
    <property type="evidence" value="ECO:0007669"/>
    <property type="project" value="UniProtKB-KW"/>
</dbReference>
<evidence type="ECO:0000313" key="8">
    <source>
        <dbReference type="Proteomes" id="UP000714275"/>
    </source>
</evidence>
<evidence type="ECO:0000256" key="2">
    <source>
        <dbReference type="ARBA" id="ARBA00023125"/>
    </source>
</evidence>
<dbReference type="InterPro" id="IPR050675">
    <property type="entry name" value="OAF3"/>
</dbReference>
<evidence type="ECO:0000256" key="4">
    <source>
        <dbReference type="ARBA" id="ARBA00023242"/>
    </source>
</evidence>
<accession>A0A9P6ZGT9</accession>
<keyword evidence="3" id="KW-0804">Transcription</keyword>
<evidence type="ECO:0000256" key="1">
    <source>
        <dbReference type="ARBA" id="ARBA00023015"/>
    </source>
</evidence>
<dbReference type="EMBL" id="JABBWD010000105">
    <property type="protein sequence ID" value="KAG1765622.1"/>
    <property type="molecule type" value="Genomic_DNA"/>
</dbReference>
<dbReference type="SUPFAM" id="SSF57701">
    <property type="entry name" value="Zn2/Cys6 DNA-binding domain"/>
    <property type="match status" value="1"/>
</dbReference>
<dbReference type="GO" id="GO:0000981">
    <property type="term" value="F:DNA-binding transcription factor activity, RNA polymerase II-specific"/>
    <property type="evidence" value="ECO:0007669"/>
    <property type="project" value="InterPro"/>
</dbReference>
<feature type="region of interest" description="Disordered" evidence="5">
    <location>
        <begin position="494"/>
        <end position="566"/>
    </location>
</feature>
<dbReference type="InterPro" id="IPR001138">
    <property type="entry name" value="Zn2Cys6_DnaBD"/>
</dbReference>
<keyword evidence="1" id="KW-0805">Transcription regulation</keyword>
<name>A0A9P6ZGT9_9AGAM</name>
<feature type="region of interest" description="Disordered" evidence="5">
    <location>
        <begin position="166"/>
        <end position="372"/>
    </location>
</feature>
<feature type="compositionally biased region" description="Basic and acidic residues" evidence="5">
    <location>
        <begin position="536"/>
        <end position="546"/>
    </location>
</feature>
<sequence>MDDRDIDKLPSSLPETLHAHIIRPDDPYGRSDEASWSAQDRHLVQRQASRLTSQSISSLTPATFPNSHGSRGESSHDRLVLPDVEESGCSSQRVQNTSAGRMGGAVAGFVHPPRAFLIPHGNRIPGSEPPFYHHNPTHSYTYPPPLPSQYYVPSPSMFQGMIGLSSSSYSARRPGDGSRTPEGERKGDDDDDCEQAHEVTSFDHAQGRYLTLQPRPVPAPSFCPRDATSSRENSPYLYGASPSYDDSRHVQPPSHRFESNITRHHSLPSQQWEDRSRSGSSSNRHTPGTLPDDRPIQRASSYSLPPIRTFMRPLREEYSDREPQSSSHRLLDQRRDILPAKASVEERESSNERPTYRRGKRKRSDTQDERKTKVARKIYVACDFCRGRKLRCDGTKPSCANCSTRTLKCVYEDHPRRRGPGKAPKGSRTKKSEGKGGKGRKSSKAATSEVDREGSEQPSAAALPERHVFEPPIMMLPGHGHPHLSELEAVYAPPPYTDRPSASNARREGAEPIPHYHFTSGVFDQGPVEGLQPVWGRDEEDSRSAESGHPLPPGSRKGDTDEELTN</sequence>
<dbReference type="GO" id="GO:0008270">
    <property type="term" value="F:zinc ion binding"/>
    <property type="evidence" value="ECO:0007669"/>
    <property type="project" value="InterPro"/>
</dbReference>
<dbReference type="Proteomes" id="UP000714275">
    <property type="component" value="Unassembled WGS sequence"/>
</dbReference>
<reference evidence="7" key="1">
    <citation type="journal article" date="2020" name="New Phytol.">
        <title>Comparative genomics reveals dynamic genome evolution in host specialist ectomycorrhizal fungi.</title>
        <authorList>
            <person name="Lofgren L.A."/>
            <person name="Nguyen N.H."/>
            <person name="Vilgalys R."/>
            <person name="Ruytinx J."/>
            <person name="Liao H.L."/>
            <person name="Branco S."/>
            <person name="Kuo A."/>
            <person name="LaButti K."/>
            <person name="Lipzen A."/>
            <person name="Andreopoulos W."/>
            <person name="Pangilinan J."/>
            <person name="Riley R."/>
            <person name="Hundley H."/>
            <person name="Na H."/>
            <person name="Barry K."/>
            <person name="Grigoriev I.V."/>
            <person name="Stajich J.E."/>
            <person name="Kennedy P.G."/>
        </authorList>
    </citation>
    <scope>NUCLEOTIDE SEQUENCE</scope>
    <source>
        <strain evidence="7">DOB743</strain>
    </source>
</reference>
<feature type="domain" description="Zn(2)-C6 fungal-type" evidence="6">
    <location>
        <begin position="381"/>
        <end position="411"/>
    </location>
</feature>
<proteinExistence type="predicted"/>
<dbReference type="PANTHER" id="PTHR31069">
    <property type="entry name" value="OLEATE-ACTIVATED TRANSCRIPTION FACTOR 1-RELATED"/>
    <property type="match status" value="1"/>
</dbReference>
<keyword evidence="8" id="KW-1185">Reference proteome</keyword>
<organism evidence="7 8">
    <name type="scientific">Suillus placidus</name>
    <dbReference type="NCBI Taxonomy" id="48579"/>
    <lineage>
        <taxon>Eukaryota</taxon>
        <taxon>Fungi</taxon>
        <taxon>Dikarya</taxon>
        <taxon>Basidiomycota</taxon>
        <taxon>Agaricomycotina</taxon>
        <taxon>Agaricomycetes</taxon>
        <taxon>Agaricomycetidae</taxon>
        <taxon>Boletales</taxon>
        <taxon>Suillineae</taxon>
        <taxon>Suillaceae</taxon>
        <taxon>Suillus</taxon>
    </lineage>
</organism>
<evidence type="ECO:0000256" key="3">
    <source>
        <dbReference type="ARBA" id="ARBA00023163"/>
    </source>
</evidence>
<dbReference type="SMART" id="SM00066">
    <property type="entry name" value="GAL4"/>
    <property type="match status" value="1"/>
</dbReference>
<comment type="caution">
    <text evidence="7">The sequence shown here is derived from an EMBL/GenBank/DDBJ whole genome shotgun (WGS) entry which is preliminary data.</text>
</comment>
<evidence type="ECO:0000256" key="5">
    <source>
        <dbReference type="SAM" id="MobiDB-lite"/>
    </source>
</evidence>